<dbReference type="CDD" id="cd06257">
    <property type="entry name" value="DnaJ"/>
    <property type="match status" value="1"/>
</dbReference>
<dbReference type="Pfam" id="PF00226">
    <property type="entry name" value="DnaJ"/>
    <property type="match status" value="1"/>
</dbReference>
<dbReference type="SUPFAM" id="SSF46565">
    <property type="entry name" value="Chaperone J-domain"/>
    <property type="match status" value="1"/>
</dbReference>
<sequence length="88" mass="10713">MDYSEFEKAVDMFGILTTVSKKDIKNKYLKLSKKYHPDMPEGSNEKFTELKKNYDLLLAYMDNYCYSFDEEEFKRQFPAFTNYKNWMK</sequence>
<feature type="domain" description="J" evidence="1">
    <location>
        <begin position="8"/>
        <end position="81"/>
    </location>
</feature>
<evidence type="ECO:0000259" key="1">
    <source>
        <dbReference type="PROSITE" id="PS50076"/>
    </source>
</evidence>
<dbReference type="EMBL" id="JAIQ01000070">
    <property type="protein sequence ID" value="KLE01304.1"/>
    <property type="molecule type" value="Genomic_DNA"/>
</dbReference>
<dbReference type="SMART" id="SM00271">
    <property type="entry name" value="DnaJ"/>
    <property type="match status" value="1"/>
</dbReference>
<dbReference type="PATRIC" id="fig|1447256.3.peg.745"/>
<proteinExistence type="predicted"/>
<evidence type="ECO:0000313" key="2">
    <source>
        <dbReference type="EMBL" id="KLE01304.1"/>
    </source>
</evidence>
<dbReference type="PROSITE" id="PS50076">
    <property type="entry name" value="DNAJ_2"/>
    <property type="match status" value="1"/>
</dbReference>
<name>A0A0G9K415_9BACT</name>
<dbReference type="Gene3D" id="1.10.287.110">
    <property type="entry name" value="DnaJ domain"/>
    <property type="match status" value="1"/>
</dbReference>
<evidence type="ECO:0000313" key="3">
    <source>
        <dbReference type="Proteomes" id="UP000035514"/>
    </source>
</evidence>
<organism evidence="2 3">
    <name type="scientific">Aliarcobacter butzleri L348</name>
    <dbReference type="NCBI Taxonomy" id="1447256"/>
    <lineage>
        <taxon>Bacteria</taxon>
        <taxon>Pseudomonadati</taxon>
        <taxon>Campylobacterota</taxon>
        <taxon>Epsilonproteobacteria</taxon>
        <taxon>Campylobacterales</taxon>
        <taxon>Arcobacteraceae</taxon>
        <taxon>Aliarcobacter</taxon>
    </lineage>
</organism>
<protein>
    <submittedName>
        <fullName evidence="2">Molecular chaperone DnaJ</fullName>
    </submittedName>
</protein>
<dbReference type="RefSeq" id="WP_004509216.1">
    <property type="nucleotide sequence ID" value="NZ_JAIQ01000070.1"/>
</dbReference>
<dbReference type="AlphaFoldDB" id="A0A0G9K415"/>
<dbReference type="InterPro" id="IPR036869">
    <property type="entry name" value="J_dom_sf"/>
</dbReference>
<dbReference type="Proteomes" id="UP000035514">
    <property type="component" value="Unassembled WGS sequence"/>
</dbReference>
<accession>A0A0G9K415</accession>
<gene>
    <name evidence="2" type="ORF">AA20_03850</name>
</gene>
<dbReference type="GeneID" id="24304466"/>
<reference evidence="2 3" key="1">
    <citation type="submission" date="2014-01" db="EMBL/GenBank/DDBJ databases">
        <title>Development of a Comparative Genomic Fingerprinting Assay for High Resolution Genotyping of Arcobacter butzleri.</title>
        <authorList>
            <person name="Webb A.L."/>
            <person name="Inglis G.D."/>
            <person name="Kruczkiewicz P."/>
            <person name="Selinger L.B."/>
            <person name="Taboada E.N."/>
        </authorList>
    </citation>
    <scope>NUCLEOTIDE SEQUENCE [LARGE SCALE GENOMIC DNA]</scope>
    <source>
        <strain evidence="2 3">L348</strain>
    </source>
</reference>
<dbReference type="InterPro" id="IPR001623">
    <property type="entry name" value="DnaJ_domain"/>
</dbReference>
<comment type="caution">
    <text evidence="2">The sequence shown here is derived from an EMBL/GenBank/DDBJ whole genome shotgun (WGS) entry which is preliminary data.</text>
</comment>